<keyword evidence="2 4" id="KW-0663">Pyridoxal phosphate</keyword>
<evidence type="ECO:0000256" key="1">
    <source>
        <dbReference type="ARBA" id="ARBA00001933"/>
    </source>
</evidence>
<evidence type="ECO:0000313" key="8">
    <source>
        <dbReference type="Proteomes" id="UP000199041"/>
    </source>
</evidence>
<dbReference type="GO" id="GO:0005829">
    <property type="term" value="C:cytosol"/>
    <property type="evidence" value="ECO:0007669"/>
    <property type="project" value="TreeGrafter"/>
</dbReference>
<evidence type="ECO:0000256" key="3">
    <source>
        <dbReference type="ARBA" id="ARBA00023235"/>
    </source>
</evidence>
<dbReference type="InterPro" id="IPR001608">
    <property type="entry name" value="Ala_racemase_N"/>
</dbReference>
<dbReference type="InterPro" id="IPR020622">
    <property type="entry name" value="Ala_racemase_pyridoxalP-BS"/>
</dbReference>
<dbReference type="PRINTS" id="PR00992">
    <property type="entry name" value="ALARACEMASE"/>
</dbReference>
<reference evidence="7 8" key="1">
    <citation type="submission" date="2016-10" db="EMBL/GenBank/DDBJ databases">
        <authorList>
            <person name="de Groot N.N."/>
        </authorList>
    </citation>
    <scope>NUCLEOTIDE SEQUENCE [LARGE SCALE GENOMIC DNA]</scope>
    <source>
        <strain evidence="7 8">Vu-144</strain>
    </source>
</reference>
<dbReference type="SUPFAM" id="SSF51419">
    <property type="entry name" value="PLP-binding barrel"/>
    <property type="match status" value="1"/>
</dbReference>
<dbReference type="Gene3D" id="2.40.37.10">
    <property type="entry name" value="Lyase, Ornithine Decarboxylase, Chain A, domain 1"/>
    <property type="match status" value="1"/>
</dbReference>
<gene>
    <name evidence="7" type="ORF">SAMN05192529_11294</name>
</gene>
<evidence type="ECO:0000256" key="2">
    <source>
        <dbReference type="ARBA" id="ARBA00022898"/>
    </source>
</evidence>
<evidence type="ECO:0000256" key="4">
    <source>
        <dbReference type="PIRSR" id="PIRSR600821-50"/>
    </source>
</evidence>
<dbReference type="AlphaFoldDB" id="A0A1H3ZXJ1"/>
<dbReference type="GO" id="GO:0030170">
    <property type="term" value="F:pyridoxal phosphate binding"/>
    <property type="evidence" value="ECO:0007669"/>
    <property type="project" value="TreeGrafter"/>
</dbReference>
<feature type="modified residue" description="N6-(pyridoxal phosphate)lysine" evidence="4">
    <location>
        <position position="36"/>
    </location>
</feature>
<feature type="binding site" evidence="5">
    <location>
        <position position="136"/>
    </location>
    <ligand>
        <name>substrate</name>
    </ligand>
</feature>
<keyword evidence="3" id="KW-0413">Isomerase</keyword>
<feature type="binding site" evidence="5">
    <location>
        <position position="325"/>
    </location>
    <ligand>
        <name>substrate</name>
    </ligand>
</feature>
<comment type="cofactor">
    <cofactor evidence="1 4">
        <name>pyridoxal 5'-phosphate</name>
        <dbReference type="ChEBI" id="CHEBI:597326"/>
    </cofactor>
</comment>
<dbReference type="NCBIfam" id="TIGR00492">
    <property type="entry name" value="alr"/>
    <property type="match status" value="1"/>
</dbReference>
<evidence type="ECO:0000256" key="5">
    <source>
        <dbReference type="PIRSR" id="PIRSR600821-52"/>
    </source>
</evidence>
<feature type="domain" description="Alanine racemase C-terminal" evidence="6">
    <location>
        <begin position="256"/>
        <end position="384"/>
    </location>
</feature>
<sequence length="392" mass="43800">MENTSEIILNPTALQYNLEFLRKEMGPEVLISSVVKGNAYGHGIEAFVPMAEQLGIRHFSVFSTGEAYRVARVIRQPETAIMIMGDIAPGELRGVIQAGFSFFVFDMQRLKAAIMTAQSAGIPAKIHIELETGMNRTGFSTTAILKEVIPYLLSHTEYFQLSGLCTHFAGAESIANYLRIDQQQRRFLRGRKHFIQAGLYPERTHSCCSAAAIRLPKMRFNMVRIGILQYGFWPSPEIKIEYLRKHKLANFNLHRVITWRSRLMSIKKVQMGEFIGYGTSYQASEEILIGIVPVGYSNGYSRMLSNSGRVLIDGVRTSVIGNINMNSFAISLQQIGTAKIGDEVILIGSAGALEISVASFGELSSQLNYELLTRLPMDIPRLYTHPFESVTD</sequence>
<evidence type="ECO:0000259" key="6">
    <source>
        <dbReference type="SMART" id="SM01005"/>
    </source>
</evidence>
<dbReference type="PROSITE" id="PS00395">
    <property type="entry name" value="ALANINE_RACEMASE"/>
    <property type="match status" value="1"/>
</dbReference>
<dbReference type="Proteomes" id="UP000199041">
    <property type="component" value="Unassembled WGS sequence"/>
</dbReference>
<keyword evidence="8" id="KW-1185">Reference proteome</keyword>
<dbReference type="RefSeq" id="WP_091398385.1">
    <property type="nucleotide sequence ID" value="NZ_FNQY01000012.1"/>
</dbReference>
<dbReference type="Gene3D" id="3.20.20.10">
    <property type="entry name" value="Alanine racemase"/>
    <property type="match status" value="1"/>
</dbReference>
<dbReference type="Pfam" id="PF01168">
    <property type="entry name" value="Ala_racemase_N"/>
    <property type="match status" value="1"/>
</dbReference>
<dbReference type="CDD" id="cd00430">
    <property type="entry name" value="PLPDE_III_AR"/>
    <property type="match status" value="1"/>
</dbReference>
<dbReference type="InterPro" id="IPR011079">
    <property type="entry name" value="Ala_racemase_C"/>
</dbReference>
<dbReference type="EMBL" id="FNQY01000012">
    <property type="protein sequence ID" value="SEA28348.1"/>
    <property type="molecule type" value="Genomic_DNA"/>
</dbReference>
<proteinExistence type="predicted"/>
<dbReference type="GO" id="GO:0030632">
    <property type="term" value="P:D-alanine biosynthetic process"/>
    <property type="evidence" value="ECO:0007669"/>
    <property type="project" value="TreeGrafter"/>
</dbReference>
<dbReference type="PANTHER" id="PTHR30511:SF0">
    <property type="entry name" value="ALANINE RACEMASE, CATABOLIC-RELATED"/>
    <property type="match status" value="1"/>
</dbReference>
<dbReference type="InterPro" id="IPR000821">
    <property type="entry name" value="Ala_racemase"/>
</dbReference>
<dbReference type="OrthoDB" id="9801978at2"/>
<dbReference type="InterPro" id="IPR009006">
    <property type="entry name" value="Ala_racemase/Decarboxylase_C"/>
</dbReference>
<dbReference type="PANTHER" id="PTHR30511">
    <property type="entry name" value="ALANINE RACEMASE"/>
    <property type="match status" value="1"/>
</dbReference>
<dbReference type="InterPro" id="IPR029066">
    <property type="entry name" value="PLP-binding_barrel"/>
</dbReference>
<dbReference type="GO" id="GO:0008784">
    <property type="term" value="F:alanine racemase activity"/>
    <property type="evidence" value="ECO:0007669"/>
    <property type="project" value="InterPro"/>
</dbReference>
<dbReference type="STRING" id="551991.SAMN05192529_11294"/>
<organism evidence="7 8">
    <name type="scientific">Arachidicoccus rhizosphaerae</name>
    <dbReference type="NCBI Taxonomy" id="551991"/>
    <lineage>
        <taxon>Bacteria</taxon>
        <taxon>Pseudomonadati</taxon>
        <taxon>Bacteroidota</taxon>
        <taxon>Chitinophagia</taxon>
        <taxon>Chitinophagales</taxon>
        <taxon>Chitinophagaceae</taxon>
        <taxon>Arachidicoccus</taxon>
    </lineage>
</organism>
<evidence type="ECO:0000313" key="7">
    <source>
        <dbReference type="EMBL" id="SEA28348.1"/>
    </source>
</evidence>
<protein>
    <submittedName>
        <fullName evidence="7">Alanine racemase</fullName>
    </submittedName>
</protein>
<dbReference type="Pfam" id="PF00842">
    <property type="entry name" value="Ala_racemase_C"/>
    <property type="match status" value="1"/>
</dbReference>
<dbReference type="SMART" id="SM01005">
    <property type="entry name" value="Ala_racemase_C"/>
    <property type="match status" value="1"/>
</dbReference>
<name>A0A1H3ZXJ1_9BACT</name>
<accession>A0A1H3ZXJ1</accession>
<dbReference type="SUPFAM" id="SSF50621">
    <property type="entry name" value="Alanine racemase C-terminal domain-like"/>
    <property type="match status" value="1"/>
</dbReference>